<comment type="caution">
    <text evidence="3">The sequence shown here is derived from an EMBL/GenBank/DDBJ whole genome shotgun (WGS) entry which is preliminary data.</text>
</comment>
<evidence type="ECO:0000259" key="2">
    <source>
        <dbReference type="PROSITE" id="PS50006"/>
    </source>
</evidence>
<dbReference type="STRING" id="85336.A7979_02795"/>
<dbReference type="PROSITE" id="PS50006">
    <property type="entry name" value="FHA_DOMAIN"/>
    <property type="match status" value="1"/>
</dbReference>
<organism evidence="3 4">
    <name type="scientific">Rothia nasimurium</name>
    <dbReference type="NCBI Taxonomy" id="85336"/>
    <lineage>
        <taxon>Bacteria</taxon>
        <taxon>Bacillati</taxon>
        <taxon>Actinomycetota</taxon>
        <taxon>Actinomycetes</taxon>
        <taxon>Micrococcales</taxon>
        <taxon>Micrococcaceae</taxon>
        <taxon>Rothia</taxon>
    </lineage>
</organism>
<dbReference type="InterPro" id="IPR050923">
    <property type="entry name" value="Cell_Proc_Reg/RNA_Proc"/>
</dbReference>
<dbReference type="RefSeq" id="WP_135011393.1">
    <property type="nucleotide sequence ID" value="NZ_JADGLK010000005.1"/>
</dbReference>
<evidence type="ECO:0000313" key="4">
    <source>
        <dbReference type="Proteomes" id="UP000297951"/>
    </source>
</evidence>
<proteinExistence type="predicted"/>
<evidence type="ECO:0000313" key="3">
    <source>
        <dbReference type="EMBL" id="TFU23764.1"/>
    </source>
</evidence>
<reference evidence="3 4" key="1">
    <citation type="submission" date="2019-03" db="EMBL/GenBank/DDBJ databases">
        <title>Diversity of the mouse oral microbiome.</title>
        <authorList>
            <person name="Joseph S."/>
            <person name="Aduse-Opoku J."/>
            <person name="Curtis M."/>
            <person name="Wade W."/>
            <person name="Hashim A."/>
        </authorList>
    </citation>
    <scope>NUCLEOTIDE SEQUENCE [LARGE SCALE GENOMIC DNA]</scope>
    <source>
        <strain evidence="4">irhom_31</strain>
    </source>
</reference>
<dbReference type="InterPro" id="IPR000253">
    <property type="entry name" value="FHA_dom"/>
</dbReference>
<gene>
    <name evidence="3" type="ORF">E4U03_02425</name>
</gene>
<dbReference type="SUPFAM" id="SSF49879">
    <property type="entry name" value="SMAD/FHA domain"/>
    <property type="match status" value="1"/>
</dbReference>
<evidence type="ECO:0000256" key="1">
    <source>
        <dbReference type="ARBA" id="ARBA00022553"/>
    </source>
</evidence>
<feature type="domain" description="FHA" evidence="2">
    <location>
        <begin position="71"/>
        <end position="120"/>
    </location>
</feature>
<name>A0A4Y9F5R6_9MICC</name>
<accession>A0A4Y9F5R6</accession>
<dbReference type="InterPro" id="IPR008984">
    <property type="entry name" value="SMAD_FHA_dom_sf"/>
</dbReference>
<keyword evidence="1" id="KW-0597">Phosphoprotein</keyword>
<dbReference type="OrthoDB" id="9815925at2"/>
<sequence length="146" mass="15845">MAQHEAHPPTSTIAMVALGVSQSHNPTAEERDLLATLPAGSAVLIGLDGQFKGARFLLNPETDEDGVDLPIIAGRSPQSDIYLDDVTVSRRHALFIPNAGSFILTDADSLNGTYVNKDRVDEAYLRNGDEIYIGKFHFAFYQGQGQ</sequence>
<dbReference type="EMBL" id="SPQC01000005">
    <property type="protein sequence ID" value="TFU23764.1"/>
    <property type="molecule type" value="Genomic_DNA"/>
</dbReference>
<protein>
    <submittedName>
        <fullName evidence="3">FHA domain-containing protein</fullName>
    </submittedName>
</protein>
<dbReference type="PANTHER" id="PTHR23308">
    <property type="entry name" value="NUCLEAR INHIBITOR OF PROTEIN PHOSPHATASE-1"/>
    <property type="match status" value="1"/>
</dbReference>
<dbReference type="AlphaFoldDB" id="A0A4Y9F5R6"/>
<dbReference type="Proteomes" id="UP000297951">
    <property type="component" value="Unassembled WGS sequence"/>
</dbReference>
<dbReference type="SMART" id="SM00240">
    <property type="entry name" value="FHA"/>
    <property type="match status" value="1"/>
</dbReference>
<dbReference type="Gene3D" id="2.60.200.20">
    <property type="match status" value="1"/>
</dbReference>
<dbReference type="Pfam" id="PF00498">
    <property type="entry name" value="FHA"/>
    <property type="match status" value="1"/>
</dbReference>